<feature type="signal peptide" evidence="9">
    <location>
        <begin position="1"/>
        <end position="15"/>
    </location>
</feature>
<keyword evidence="4" id="KW-0378">Hydrolase</keyword>
<dbReference type="Gene3D" id="2.10.220.10">
    <property type="entry name" value="Hormone Receptor, Insulin-like Growth Factor Receptor 1, Chain A, domain 2"/>
    <property type="match status" value="3"/>
</dbReference>
<comment type="caution">
    <text evidence="11">The sequence shown here is derived from an EMBL/GenBank/DDBJ whole genome shotgun (WGS) entry which is preliminary data.</text>
</comment>
<protein>
    <recommendedName>
        <fullName evidence="10">EGF-like domain-containing protein</fullName>
    </recommendedName>
</protein>
<evidence type="ECO:0000256" key="8">
    <source>
        <dbReference type="PIRSR" id="PIRSR601577-2"/>
    </source>
</evidence>
<evidence type="ECO:0000256" key="6">
    <source>
        <dbReference type="ARBA" id="ARBA00023049"/>
    </source>
</evidence>
<dbReference type="PRINTS" id="PR00782">
    <property type="entry name" value="LSHMANOLYSIN"/>
</dbReference>
<feature type="chain" id="PRO_5043325393" description="EGF-like domain-containing protein" evidence="9">
    <location>
        <begin position="16"/>
        <end position="957"/>
    </location>
</feature>
<dbReference type="AlphaFoldDB" id="A0AAU9IZK7"/>
<dbReference type="Gene3D" id="2.10.25.10">
    <property type="entry name" value="Laminin"/>
    <property type="match status" value="1"/>
</dbReference>
<evidence type="ECO:0000256" key="4">
    <source>
        <dbReference type="ARBA" id="ARBA00022801"/>
    </source>
</evidence>
<accession>A0AAU9IZK7</accession>
<dbReference type="InterPro" id="IPR009030">
    <property type="entry name" value="Growth_fac_rcpt_cys_sf"/>
</dbReference>
<evidence type="ECO:0000256" key="2">
    <source>
        <dbReference type="ARBA" id="ARBA00022670"/>
    </source>
</evidence>
<dbReference type="EMBL" id="CAJZBQ010000020">
    <property type="protein sequence ID" value="CAG9318550.1"/>
    <property type="molecule type" value="Genomic_DNA"/>
</dbReference>
<dbReference type="Gene3D" id="3.90.132.10">
    <property type="entry name" value="Leishmanolysin , domain 2"/>
    <property type="match status" value="1"/>
</dbReference>
<evidence type="ECO:0000256" key="7">
    <source>
        <dbReference type="PIRSR" id="PIRSR601577-1"/>
    </source>
</evidence>
<sequence>MLIWLLLSFIPLSFQFECGVGPDWKPDIKQYPHQGRRLETGLDRGTTFEPIRIHFDYSNLTLTSTELDTLRDEIIPSIQHWFQTVLKVNPLLGSLQVPQEDCNEIPIPESHKTEGIANTDFAVYLSNINETESSIIAYAGPCLQDSGGRYNVLAGSFTINTAIFNTLPKHQAIAVAIHELTHALVFSPDLYTKFVKADGSHYEENELYQEVFYENRGKSAILITLPTVAEKAKEIYGCSSIPGLELEDYGSGSAGAHWEMKIVAEDYMVSVLPDFPAYSNLTLALFQDSGWYKVDFSYAQSIIIGNNEGCERFEDKCIANGKAQPGFCTESKEMCDYTRTNIGICGIYNYSSELPTQYQYFDDPYKAGMPYPDGCPIIISDVKNCRDPDASADSSFGEIVGEQSRCFEASLVLDTLNKESEIWPTCYKVVSCEEDKVVVGVGDQTVDCPFSGGDVTVPGYDGVLTCPDSSICKGIVPCINSCYGQGKCPKGTCICDPGFGGKDCSIICGSTCKSCDDKSSCASCYSTATLADGICSCPDGSTWDDIQKVCMPGSITGCPKECNGCADDLNCAACYDSMTLNDKNLCECPSGKAFSTDSNSCKTIEGCPDSCNGCDTPQTCLSCYDTATLQNGECFCPEGHYFISDTNVCQAYLTEGCSAGCEYCKSSSECVRCSDENAVLYNGECKCKIGYFPDEALGSAQCNKCNDGCYSCESLTTCKYCDDVLGVIQDDGTCICKDGYWNDSDNTTLSCYECRTGCKICDGYFECNECMDSMMTLNDGVCECPNGMFINDTDSTNIKCSPCNERCESCYDEYYCKDCKEGYVLQNGQCICGVGYYDYYDGNTAICKSCTDPCDETCGANAPCTKCASTSVITDDKCEDISIGFKSSFKNGVITLLFSNLNYYLTKQNFIVKSNNGTLYDTEYWWVERYSDNIYKIHTDLTSSDLPLTVTLDFNRY</sequence>
<gene>
    <name evidence="11" type="ORF">BSTOLATCC_MIC21023</name>
</gene>
<evidence type="ECO:0000256" key="9">
    <source>
        <dbReference type="SAM" id="SignalP"/>
    </source>
</evidence>
<feature type="domain" description="EGF-like" evidence="10">
    <location>
        <begin position="493"/>
        <end position="504"/>
    </location>
</feature>
<dbReference type="GO" id="GO:0004222">
    <property type="term" value="F:metalloendopeptidase activity"/>
    <property type="evidence" value="ECO:0007669"/>
    <property type="project" value="InterPro"/>
</dbReference>
<reference evidence="11" key="1">
    <citation type="submission" date="2021-09" db="EMBL/GenBank/DDBJ databases">
        <authorList>
            <consortium name="AG Swart"/>
            <person name="Singh M."/>
            <person name="Singh A."/>
            <person name="Seah K."/>
            <person name="Emmerich C."/>
        </authorList>
    </citation>
    <scope>NUCLEOTIDE SEQUENCE</scope>
    <source>
        <strain evidence="11">ATCC30299</strain>
    </source>
</reference>
<dbReference type="GO" id="GO:0016020">
    <property type="term" value="C:membrane"/>
    <property type="evidence" value="ECO:0007669"/>
    <property type="project" value="InterPro"/>
</dbReference>
<keyword evidence="12" id="KW-1185">Reference proteome</keyword>
<dbReference type="InterPro" id="IPR006212">
    <property type="entry name" value="Furin_repeat"/>
</dbReference>
<dbReference type="Pfam" id="PF01457">
    <property type="entry name" value="Peptidase_M8"/>
    <property type="match status" value="1"/>
</dbReference>
<dbReference type="PANTHER" id="PTHR10942:SF0">
    <property type="entry name" value="LEISHMANOLYSIN-LIKE PEPTIDASE"/>
    <property type="match status" value="1"/>
</dbReference>
<evidence type="ECO:0000313" key="11">
    <source>
        <dbReference type="EMBL" id="CAG9318550.1"/>
    </source>
</evidence>
<keyword evidence="5 8" id="KW-0862">Zinc</keyword>
<dbReference type="InterPro" id="IPR001577">
    <property type="entry name" value="Peptidase_M8"/>
</dbReference>
<organism evidence="11 12">
    <name type="scientific">Blepharisma stoltei</name>
    <dbReference type="NCBI Taxonomy" id="1481888"/>
    <lineage>
        <taxon>Eukaryota</taxon>
        <taxon>Sar</taxon>
        <taxon>Alveolata</taxon>
        <taxon>Ciliophora</taxon>
        <taxon>Postciliodesmatophora</taxon>
        <taxon>Heterotrichea</taxon>
        <taxon>Heterotrichida</taxon>
        <taxon>Blepharismidae</taxon>
        <taxon>Blepharisma</taxon>
    </lineage>
</organism>
<dbReference type="SUPFAM" id="SSF57184">
    <property type="entry name" value="Growth factor receptor domain"/>
    <property type="match status" value="3"/>
</dbReference>
<evidence type="ECO:0000256" key="3">
    <source>
        <dbReference type="ARBA" id="ARBA00022723"/>
    </source>
</evidence>
<evidence type="ECO:0000256" key="5">
    <source>
        <dbReference type="ARBA" id="ARBA00022833"/>
    </source>
</evidence>
<feature type="binding site" evidence="8">
    <location>
        <position position="178"/>
    </location>
    <ligand>
        <name>Zn(2+)</name>
        <dbReference type="ChEBI" id="CHEBI:29105"/>
        <note>catalytic</note>
    </ligand>
</feature>
<dbReference type="PROSITE" id="PS00022">
    <property type="entry name" value="EGF_1"/>
    <property type="match status" value="1"/>
</dbReference>
<keyword evidence="9" id="KW-0732">Signal</keyword>
<dbReference type="GO" id="GO:0007155">
    <property type="term" value="P:cell adhesion"/>
    <property type="evidence" value="ECO:0007669"/>
    <property type="project" value="InterPro"/>
</dbReference>
<dbReference type="SMART" id="SM00181">
    <property type="entry name" value="EGF"/>
    <property type="match status" value="7"/>
</dbReference>
<keyword evidence="3 8" id="KW-0479">Metal-binding</keyword>
<dbReference type="Gene3D" id="3.10.170.20">
    <property type="match status" value="1"/>
</dbReference>
<comment type="similarity">
    <text evidence="1">Belongs to the peptidase M8 family.</text>
</comment>
<feature type="binding site" evidence="8">
    <location>
        <position position="257"/>
    </location>
    <ligand>
        <name>Zn(2+)</name>
        <dbReference type="ChEBI" id="CHEBI:29105"/>
        <note>catalytic</note>
    </ligand>
</feature>
<dbReference type="Proteomes" id="UP001162131">
    <property type="component" value="Unassembled WGS sequence"/>
</dbReference>
<dbReference type="InterPro" id="IPR000742">
    <property type="entry name" value="EGF"/>
</dbReference>
<dbReference type="GO" id="GO:0006508">
    <property type="term" value="P:proteolysis"/>
    <property type="evidence" value="ECO:0007669"/>
    <property type="project" value="UniProtKB-KW"/>
</dbReference>
<evidence type="ECO:0000313" key="12">
    <source>
        <dbReference type="Proteomes" id="UP001162131"/>
    </source>
</evidence>
<dbReference type="GO" id="GO:0005737">
    <property type="term" value="C:cytoplasm"/>
    <property type="evidence" value="ECO:0007669"/>
    <property type="project" value="TreeGrafter"/>
</dbReference>
<keyword evidence="2" id="KW-0645">Protease</keyword>
<dbReference type="GO" id="GO:0046872">
    <property type="term" value="F:metal ion binding"/>
    <property type="evidence" value="ECO:0007669"/>
    <property type="project" value="UniProtKB-KW"/>
</dbReference>
<feature type="binding site" evidence="8">
    <location>
        <position position="182"/>
    </location>
    <ligand>
        <name>Zn(2+)</name>
        <dbReference type="ChEBI" id="CHEBI:29105"/>
        <note>catalytic</note>
    </ligand>
</feature>
<evidence type="ECO:0000259" key="10">
    <source>
        <dbReference type="PROSITE" id="PS00022"/>
    </source>
</evidence>
<comment type="cofactor">
    <cofactor evidence="8">
        <name>Zn(2+)</name>
        <dbReference type="ChEBI" id="CHEBI:29105"/>
    </cofactor>
    <text evidence="8">Binds 1 zinc ion per subunit.</text>
</comment>
<keyword evidence="6 8" id="KW-0482">Metalloprotease</keyword>
<dbReference type="SUPFAM" id="SSF55486">
    <property type="entry name" value="Metalloproteases ('zincins'), catalytic domain"/>
    <property type="match status" value="1"/>
</dbReference>
<evidence type="ECO:0000256" key="1">
    <source>
        <dbReference type="ARBA" id="ARBA00005860"/>
    </source>
</evidence>
<dbReference type="PANTHER" id="PTHR10942">
    <property type="entry name" value="LEISHMANOLYSIN-LIKE PEPTIDASE"/>
    <property type="match status" value="1"/>
</dbReference>
<proteinExistence type="inferred from homology"/>
<feature type="active site" evidence="7">
    <location>
        <position position="179"/>
    </location>
</feature>
<name>A0AAU9IZK7_9CILI</name>
<dbReference type="SMART" id="SM00261">
    <property type="entry name" value="FU"/>
    <property type="match status" value="7"/>
</dbReference>